<keyword evidence="2" id="KW-0521">NADP</keyword>
<dbReference type="AlphaFoldDB" id="A0A316YDL0"/>
<evidence type="ECO:0000259" key="4">
    <source>
        <dbReference type="Pfam" id="PF05368"/>
    </source>
</evidence>
<dbReference type="Pfam" id="PF05368">
    <property type="entry name" value="NmrA"/>
    <property type="match status" value="1"/>
</dbReference>
<sequence>MSRKLVTVFGATGNQGGSVASLLLRDGALRAKYAVRVVTRDSSKPAAKELEKLGAELAQADLKDVASVSAAIKGSYAVFGVTNYWESMSSDKEVQQGKNIVDASVKEGVKHLVWSSLPNATLVSGGQLVHVQHFDGKAAVQAYAEESKKNAKDLWTTYFMPAYFLSNLKTSIVPGQQGVPTWNAPFDAERTNVPVIDINADTGKFVAGILEAGQEADGVQVQGVSQWASPSEIVQTFNDAIGKQVAFNQIPLDIFKSFLPPAVADELGENMVLIGDYDYYGKGTREKQAQSDRFLYRGADCQLLKPHASSNQITKKQKFFQNRRASSGT</sequence>
<dbReference type="EMBL" id="KZ819640">
    <property type="protein sequence ID" value="PWN87282.1"/>
    <property type="molecule type" value="Genomic_DNA"/>
</dbReference>
<evidence type="ECO:0000256" key="3">
    <source>
        <dbReference type="ARBA" id="ARBA00023002"/>
    </source>
</evidence>
<dbReference type="OrthoDB" id="300709at2759"/>
<name>A0A316YDL0_9BASI</name>
<evidence type="ECO:0000256" key="2">
    <source>
        <dbReference type="ARBA" id="ARBA00022857"/>
    </source>
</evidence>
<proteinExistence type="inferred from homology"/>
<dbReference type="CDD" id="cd05251">
    <property type="entry name" value="NmrA_like_SDR_a"/>
    <property type="match status" value="1"/>
</dbReference>
<dbReference type="PANTHER" id="PTHR42748">
    <property type="entry name" value="NITROGEN METABOLITE REPRESSION PROTEIN NMRA FAMILY MEMBER"/>
    <property type="match status" value="1"/>
</dbReference>
<keyword evidence="3" id="KW-0560">Oxidoreductase</keyword>
<dbReference type="InterPro" id="IPR008030">
    <property type="entry name" value="NmrA-like"/>
</dbReference>
<gene>
    <name evidence="5" type="ORF">FA10DRAFT_276303</name>
</gene>
<dbReference type="Gene3D" id="3.90.25.10">
    <property type="entry name" value="UDP-galactose 4-epimerase, domain 1"/>
    <property type="match status" value="1"/>
</dbReference>
<dbReference type="InterPro" id="IPR036291">
    <property type="entry name" value="NAD(P)-bd_dom_sf"/>
</dbReference>
<keyword evidence="6" id="KW-1185">Reference proteome</keyword>
<organism evidence="5 6">
    <name type="scientific">Acaromyces ingoldii</name>
    <dbReference type="NCBI Taxonomy" id="215250"/>
    <lineage>
        <taxon>Eukaryota</taxon>
        <taxon>Fungi</taxon>
        <taxon>Dikarya</taxon>
        <taxon>Basidiomycota</taxon>
        <taxon>Ustilaginomycotina</taxon>
        <taxon>Exobasidiomycetes</taxon>
        <taxon>Exobasidiales</taxon>
        <taxon>Cryptobasidiaceae</taxon>
        <taxon>Acaromyces</taxon>
    </lineage>
</organism>
<dbReference type="SUPFAM" id="SSF51735">
    <property type="entry name" value="NAD(P)-binding Rossmann-fold domains"/>
    <property type="match status" value="1"/>
</dbReference>
<feature type="domain" description="NmrA-like" evidence="4">
    <location>
        <begin position="3"/>
        <end position="282"/>
    </location>
</feature>
<dbReference type="PANTHER" id="PTHR42748:SF30">
    <property type="entry name" value="NMRA-LIKE DOMAIN-CONTAINING PROTEIN"/>
    <property type="match status" value="1"/>
</dbReference>
<dbReference type="STRING" id="215250.A0A316YDL0"/>
<evidence type="ECO:0000313" key="6">
    <source>
        <dbReference type="Proteomes" id="UP000245768"/>
    </source>
</evidence>
<evidence type="ECO:0000313" key="5">
    <source>
        <dbReference type="EMBL" id="PWN87282.1"/>
    </source>
</evidence>
<dbReference type="Proteomes" id="UP000245768">
    <property type="component" value="Unassembled WGS sequence"/>
</dbReference>
<accession>A0A316YDL0</accession>
<reference evidence="5" key="1">
    <citation type="journal article" date="2018" name="Mol. Biol. Evol.">
        <title>Broad Genomic Sampling Reveals a Smut Pathogenic Ancestry of the Fungal Clade Ustilaginomycotina.</title>
        <authorList>
            <person name="Kijpornyongpan T."/>
            <person name="Mondo S.J."/>
            <person name="Barry K."/>
            <person name="Sandor L."/>
            <person name="Lee J."/>
            <person name="Lipzen A."/>
            <person name="Pangilinan J."/>
            <person name="LaButti K."/>
            <person name="Hainaut M."/>
            <person name="Henrissat B."/>
            <person name="Grigoriev I.V."/>
            <person name="Spatafora J.W."/>
            <person name="Aime M.C."/>
        </authorList>
    </citation>
    <scope>NUCLEOTIDE SEQUENCE [LARGE SCALE GENOMIC DNA]</scope>
    <source>
        <strain evidence="5">MCA 4198</strain>
    </source>
</reference>
<dbReference type="Gene3D" id="3.40.50.720">
    <property type="entry name" value="NAD(P)-binding Rossmann-like Domain"/>
    <property type="match status" value="1"/>
</dbReference>
<dbReference type="RefSeq" id="XP_025374480.1">
    <property type="nucleotide sequence ID" value="XM_025523310.1"/>
</dbReference>
<evidence type="ECO:0000256" key="1">
    <source>
        <dbReference type="ARBA" id="ARBA00006328"/>
    </source>
</evidence>
<dbReference type="InParanoid" id="A0A316YDL0"/>
<protein>
    <submittedName>
        <fullName evidence="5">NAD(P)-binding protein</fullName>
    </submittedName>
</protein>
<dbReference type="GO" id="GO:0005634">
    <property type="term" value="C:nucleus"/>
    <property type="evidence" value="ECO:0007669"/>
    <property type="project" value="TreeGrafter"/>
</dbReference>
<dbReference type="GeneID" id="37045226"/>
<dbReference type="InterPro" id="IPR051164">
    <property type="entry name" value="NmrA-like_oxidored"/>
</dbReference>
<comment type="similarity">
    <text evidence="1">Belongs to the NmrA-type oxidoreductase family.</text>
</comment>
<dbReference type="GO" id="GO:0016491">
    <property type="term" value="F:oxidoreductase activity"/>
    <property type="evidence" value="ECO:0007669"/>
    <property type="project" value="UniProtKB-KW"/>
</dbReference>